<name>A0ABQ9JBA6_9CUCU</name>
<reference evidence="2" key="1">
    <citation type="journal article" date="2023" name="Insect Mol. Biol.">
        <title>Genome sequencing provides insights into the evolution of gene families encoding plant cell wall-degrading enzymes in longhorned beetles.</title>
        <authorList>
            <person name="Shin N.R."/>
            <person name="Okamura Y."/>
            <person name="Kirsch R."/>
            <person name="Pauchet Y."/>
        </authorList>
    </citation>
    <scope>NUCLEOTIDE SEQUENCE</scope>
    <source>
        <strain evidence="2">MMC_N1</strain>
    </source>
</reference>
<keyword evidence="3" id="KW-1185">Reference proteome</keyword>
<evidence type="ECO:0000313" key="3">
    <source>
        <dbReference type="Proteomes" id="UP001162164"/>
    </source>
</evidence>
<comment type="similarity">
    <text evidence="1">Belongs to the chondroitin N-acetylgalactosaminyltransferase family.</text>
</comment>
<keyword evidence="1" id="KW-0812">Transmembrane</keyword>
<comment type="caution">
    <text evidence="2">The sequence shown here is derived from an EMBL/GenBank/DDBJ whole genome shotgun (WGS) entry which is preliminary data.</text>
</comment>
<accession>A0ABQ9JBA6</accession>
<comment type="subcellular location">
    <subcellularLocation>
        <location evidence="1">Golgi apparatus</location>
        <location evidence="1">Golgi stack membrane</location>
        <topology evidence="1">Single-pass type II membrane protein</topology>
    </subcellularLocation>
</comment>
<dbReference type="EC" id="2.4.1.-" evidence="1"/>
<gene>
    <name evidence="2" type="ORF">NQ317_019799</name>
</gene>
<evidence type="ECO:0000256" key="1">
    <source>
        <dbReference type="RuleBase" id="RU364016"/>
    </source>
</evidence>
<proteinExistence type="inferred from homology"/>
<dbReference type="InterPro" id="IPR008428">
    <property type="entry name" value="Chond_GalNAc"/>
</dbReference>
<organism evidence="2 3">
    <name type="scientific">Molorchus minor</name>
    <dbReference type="NCBI Taxonomy" id="1323400"/>
    <lineage>
        <taxon>Eukaryota</taxon>
        <taxon>Metazoa</taxon>
        <taxon>Ecdysozoa</taxon>
        <taxon>Arthropoda</taxon>
        <taxon>Hexapoda</taxon>
        <taxon>Insecta</taxon>
        <taxon>Pterygota</taxon>
        <taxon>Neoptera</taxon>
        <taxon>Endopterygota</taxon>
        <taxon>Coleoptera</taxon>
        <taxon>Polyphaga</taxon>
        <taxon>Cucujiformia</taxon>
        <taxon>Chrysomeloidea</taxon>
        <taxon>Cerambycidae</taxon>
        <taxon>Lamiinae</taxon>
        <taxon>Monochamini</taxon>
        <taxon>Molorchus</taxon>
    </lineage>
</organism>
<keyword evidence="1" id="KW-0808">Transferase</keyword>
<dbReference type="Proteomes" id="UP001162164">
    <property type="component" value="Unassembled WGS sequence"/>
</dbReference>
<protein>
    <recommendedName>
        <fullName evidence="1">Hexosyltransferase</fullName>
        <ecNumber evidence="1">2.4.1.-</ecNumber>
    </recommendedName>
</protein>
<keyword evidence="1" id="KW-0333">Golgi apparatus</keyword>
<keyword evidence="1" id="KW-0735">Signal-anchor</keyword>
<evidence type="ECO:0000313" key="2">
    <source>
        <dbReference type="EMBL" id="KAJ8975471.1"/>
    </source>
</evidence>
<dbReference type="EMBL" id="JAPWTJ010000819">
    <property type="protein sequence ID" value="KAJ8975471.1"/>
    <property type="molecule type" value="Genomic_DNA"/>
</dbReference>
<sequence length="109" mass="12301">MDRKEKTFLMLVFLYQCNSENKGPADPFVEIKSINDDAKIAWVSIRLPEDPIPVTIEDNRALSFAVVDLALRKVGVDSLSLVLNVYSNITVDFLNRVGSHEYDPEFPSV</sequence>
<dbReference type="Pfam" id="PF05679">
    <property type="entry name" value="CHGN"/>
    <property type="match status" value="1"/>
</dbReference>